<sequence length="185" mass="21242">CTIKGSRNAPSLPRLDALTVADCSPITIRQHLQEKGLNKERLRRPCLLPRHKLARLEFAREHQTWDIERWKKVLFSDEKKFNLDGPDGFQCYWHDKEIPLEMFSTQHSGGGSIMIWGAFSVNGKMELRVVQGRQTMTMSSRYAAQFGILVSTLCTNLWNVAGAFCIPKVRTELSEVICHYEGRNF</sequence>
<name>A0A671K383_9TELE</name>
<accession>A0A671K383</accession>
<evidence type="ECO:0000259" key="1">
    <source>
        <dbReference type="Pfam" id="PF01498"/>
    </source>
</evidence>
<dbReference type="GO" id="GO:0006313">
    <property type="term" value="P:DNA transposition"/>
    <property type="evidence" value="ECO:0007669"/>
    <property type="project" value="InterPro"/>
</dbReference>
<reference evidence="2" key="1">
    <citation type="submission" date="2025-08" db="UniProtKB">
        <authorList>
            <consortium name="Ensembl"/>
        </authorList>
    </citation>
    <scope>IDENTIFICATION</scope>
</reference>
<organism evidence="2 3">
    <name type="scientific">Sinocyclocheilus anshuiensis</name>
    <dbReference type="NCBI Taxonomy" id="1608454"/>
    <lineage>
        <taxon>Eukaryota</taxon>
        <taxon>Metazoa</taxon>
        <taxon>Chordata</taxon>
        <taxon>Craniata</taxon>
        <taxon>Vertebrata</taxon>
        <taxon>Euteleostomi</taxon>
        <taxon>Actinopterygii</taxon>
        <taxon>Neopterygii</taxon>
        <taxon>Teleostei</taxon>
        <taxon>Ostariophysi</taxon>
        <taxon>Cypriniformes</taxon>
        <taxon>Cyprinidae</taxon>
        <taxon>Cyprininae</taxon>
        <taxon>Sinocyclocheilus</taxon>
    </lineage>
</organism>
<feature type="domain" description="Transposase Tc1-like" evidence="1">
    <location>
        <begin position="23"/>
        <end position="63"/>
    </location>
</feature>
<dbReference type="Ensembl" id="ENSSANT00000001126.1">
    <property type="protein sequence ID" value="ENSSANP00000001023.1"/>
    <property type="gene ID" value="ENSSANG00000000656.1"/>
</dbReference>
<dbReference type="AlphaFoldDB" id="A0A671K383"/>
<dbReference type="GO" id="GO:0015074">
    <property type="term" value="P:DNA integration"/>
    <property type="evidence" value="ECO:0007669"/>
    <property type="project" value="InterPro"/>
</dbReference>
<dbReference type="InterPro" id="IPR036397">
    <property type="entry name" value="RNaseH_sf"/>
</dbReference>
<keyword evidence="3" id="KW-1185">Reference proteome</keyword>
<protein>
    <recommendedName>
        <fullName evidence="1">Transposase Tc1-like domain-containing protein</fullName>
    </recommendedName>
</protein>
<evidence type="ECO:0000313" key="3">
    <source>
        <dbReference type="Proteomes" id="UP000472260"/>
    </source>
</evidence>
<evidence type="ECO:0000313" key="2">
    <source>
        <dbReference type="Ensembl" id="ENSSANP00000001023.1"/>
    </source>
</evidence>
<proteinExistence type="predicted"/>
<dbReference type="InterPro" id="IPR002492">
    <property type="entry name" value="Transposase_Tc1-like"/>
</dbReference>
<dbReference type="Pfam" id="PF01498">
    <property type="entry name" value="HTH_Tnp_Tc3_2"/>
    <property type="match status" value="1"/>
</dbReference>
<dbReference type="GO" id="GO:0003677">
    <property type="term" value="F:DNA binding"/>
    <property type="evidence" value="ECO:0007669"/>
    <property type="project" value="InterPro"/>
</dbReference>
<dbReference type="Proteomes" id="UP000472260">
    <property type="component" value="Unassembled WGS sequence"/>
</dbReference>
<dbReference type="Gene3D" id="3.30.420.10">
    <property type="entry name" value="Ribonuclease H-like superfamily/Ribonuclease H"/>
    <property type="match status" value="1"/>
</dbReference>
<reference evidence="2" key="2">
    <citation type="submission" date="2025-09" db="UniProtKB">
        <authorList>
            <consortium name="Ensembl"/>
        </authorList>
    </citation>
    <scope>IDENTIFICATION</scope>
</reference>